<comment type="caution">
    <text evidence="3">The sequence shown here is derived from an EMBL/GenBank/DDBJ whole genome shotgun (WGS) entry which is preliminary data.</text>
</comment>
<dbReference type="InterPro" id="IPR056251">
    <property type="entry name" value="Arm_rpt_dom"/>
</dbReference>
<proteinExistence type="predicted"/>
<dbReference type="AlphaFoldDB" id="A0A9P6R2T2"/>
<name>A0A9P6R2T2_9FUNG</name>
<dbReference type="Proteomes" id="UP000738325">
    <property type="component" value="Unassembled WGS sequence"/>
</dbReference>
<protein>
    <recommendedName>
        <fullName evidence="2">Arm-like repeat domain-containing protein</fullName>
    </recommendedName>
</protein>
<evidence type="ECO:0000313" key="4">
    <source>
        <dbReference type="Proteomes" id="UP000738325"/>
    </source>
</evidence>
<dbReference type="Pfam" id="PF23948">
    <property type="entry name" value="ARM_5"/>
    <property type="match status" value="1"/>
</dbReference>
<evidence type="ECO:0000313" key="3">
    <source>
        <dbReference type="EMBL" id="KAG0311317.1"/>
    </source>
</evidence>
<keyword evidence="4" id="KW-1185">Reference proteome</keyword>
<reference evidence="3" key="1">
    <citation type="journal article" date="2020" name="Fungal Divers.">
        <title>Resolving the Mortierellaceae phylogeny through synthesis of multi-gene phylogenetics and phylogenomics.</title>
        <authorList>
            <person name="Vandepol N."/>
            <person name="Liber J."/>
            <person name="Desiro A."/>
            <person name="Na H."/>
            <person name="Kennedy M."/>
            <person name="Barry K."/>
            <person name="Grigoriev I.V."/>
            <person name="Miller A.N."/>
            <person name="O'Donnell K."/>
            <person name="Stajich J.E."/>
            <person name="Bonito G."/>
        </authorList>
    </citation>
    <scope>NUCLEOTIDE SEQUENCE</scope>
    <source>
        <strain evidence="3">REB-010B</strain>
    </source>
</reference>
<feature type="non-terminal residue" evidence="3">
    <location>
        <position position="1"/>
    </location>
</feature>
<dbReference type="InterPro" id="IPR011990">
    <property type="entry name" value="TPR-like_helical_dom_sf"/>
</dbReference>
<feature type="domain" description="Arm-like repeat" evidence="2">
    <location>
        <begin position="464"/>
        <end position="785"/>
    </location>
</feature>
<dbReference type="Gene3D" id="1.25.40.10">
    <property type="entry name" value="Tetratricopeptide repeat domain"/>
    <property type="match status" value="1"/>
</dbReference>
<evidence type="ECO:0000256" key="1">
    <source>
        <dbReference type="SAM" id="MobiDB-lite"/>
    </source>
</evidence>
<organism evidence="3 4">
    <name type="scientific">Dissophora globulifera</name>
    <dbReference type="NCBI Taxonomy" id="979702"/>
    <lineage>
        <taxon>Eukaryota</taxon>
        <taxon>Fungi</taxon>
        <taxon>Fungi incertae sedis</taxon>
        <taxon>Mucoromycota</taxon>
        <taxon>Mortierellomycotina</taxon>
        <taxon>Mortierellomycetes</taxon>
        <taxon>Mortierellales</taxon>
        <taxon>Mortierellaceae</taxon>
        <taxon>Dissophora</taxon>
    </lineage>
</organism>
<feature type="region of interest" description="Disordered" evidence="1">
    <location>
        <begin position="376"/>
        <end position="401"/>
    </location>
</feature>
<feature type="compositionally biased region" description="Polar residues" evidence="1">
    <location>
        <begin position="385"/>
        <end position="401"/>
    </location>
</feature>
<gene>
    <name evidence="3" type="ORF">BGZ99_010266</name>
</gene>
<dbReference type="EMBL" id="JAAAIP010000942">
    <property type="protein sequence ID" value="KAG0311317.1"/>
    <property type="molecule type" value="Genomic_DNA"/>
</dbReference>
<sequence length="827" mass="92096">MPPDSFANGYEFGLPVAQAFYIFDTDKTYQGTIKVETQKDSFEDLVVYWTDIMHLHENAIYLKDNNGIVANFVKSRSGETRVPLRVLYSPDPLTIIVHKAPLDHVIVPLSKGLRIEPERTLSASTRIRKKLYRALFRTNSDPVAPMASTGAHHFHRTSTTVAEKIEDGQLVKVPEAVNETMPLPPTTHAPPPLAPQIASKLDASTSHSILEERPLVESRKSMVASVTATPGFESTATNKTHGLHNQDNKMQEIVQHGLNVDQIITTYSEHGRALKDLGRDSEANVSYDKSDELRSNLLAKEALVSAKASLENARSAQGRDRALKYCKKAKTALRRIDISAVTTDQSALEQIIVAFREHGRVLVALNESKKAQKSFNKAKELDSQPALSSSTNDTITSKSSGQNSEIIPATIFAKDSNRYAFEGSLPGPDKRLDNARQLAYCLGLLLQDPAELDDTLDADTRTWLQATRENTDEQKRLKTLARDLLREFPREELKDETAVAEVVCLAPVFEMQEFRFLLGQFVDNFSSSVLLNIRALDGLDYVVQSAPQGGIDADDLVKILEHINSRIEHTHSDSLDYIYRLTIVVSHILDAMVLGDVHGLNRVSLHTPLKVYLQNLMKSADPYLAFQAAYASQALLWISNDEELWKAVLRRTGTVAMGVGRLARATKALNIVEFINGLSNIQEGLEDAGEYFGLVANAHRAVTELRKGGQDFQVLIKEGFSFSRKQEWYPVLRATDISLRDGEFTKFKSLVCDAPCRGDLAFQWGVCQRLGNVAADPQWDLDTRQDALAFLGQIYRNDTVWGENVLVKQCILDILMQLASAPRIAMQ</sequence>
<evidence type="ECO:0000259" key="2">
    <source>
        <dbReference type="Pfam" id="PF23948"/>
    </source>
</evidence>
<accession>A0A9P6R2T2</accession>
<dbReference type="OrthoDB" id="2422986at2759"/>